<gene>
    <name evidence="2" type="ORF">SAMN04487907_11124</name>
</gene>
<feature type="compositionally biased region" description="Basic and acidic residues" evidence="1">
    <location>
        <begin position="136"/>
        <end position="151"/>
    </location>
</feature>
<feature type="region of interest" description="Disordered" evidence="1">
    <location>
        <begin position="133"/>
        <end position="162"/>
    </location>
</feature>
<protein>
    <submittedName>
        <fullName evidence="2">Uncharacterized protein</fullName>
    </submittedName>
</protein>
<proteinExistence type="predicted"/>
<name>A0A1I1N014_9FLAO</name>
<sequence>MLFTVNPFKSPVNRQFFTVNMESQYQKYRFSAISIKKAVADRFRKFSRELSLSNTDTMEAMLNFFSYNNLLPSDDLGIKSDTTRKRINALIAIVRNIEKQQTLPTKAMLDTLFQEITQVQHDEEEEDFFEVFNDGGSERGSEKSNEKDGEKGIFNPDTGNNKELTRDEQLLYYQNRYTEMQQELSHYKNLFLQLSGQLRYTKNTFGKDFYKLEISPEEFEKLRNNF</sequence>
<dbReference type="Proteomes" id="UP000199438">
    <property type="component" value="Unassembled WGS sequence"/>
</dbReference>
<dbReference type="NCBIfam" id="NF041200">
    <property type="entry name" value="mob_BfmA_Nterm"/>
    <property type="match status" value="1"/>
</dbReference>
<evidence type="ECO:0000256" key="1">
    <source>
        <dbReference type="SAM" id="MobiDB-lite"/>
    </source>
</evidence>
<accession>A0A1I1N014</accession>
<organism evidence="2 3">
    <name type="scientific">Zunongwangia mangrovi</name>
    <dbReference type="NCBI Taxonomy" id="1334022"/>
    <lineage>
        <taxon>Bacteria</taxon>
        <taxon>Pseudomonadati</taxon>
        <taxon>Bacteroidota</taxon>
        <taxon>Flavobacteriia</taxon>
        <taxon>Flavobacteriales</taxon>
        <taxon>Flavobacteriaceae</taxon>
        <taxon>Zunongwangia</taxon>
    </lineage>
</organism>
<evidence type="ECO:0000313" key="3">
    <source>
        <dbReference type="Proteomes" id="UP000199438"/>
    </source>
</evidence>
<dbReference type="EMBL" id="FOKV01000011">
    <property type="protein sequence ID" value="SFC88163.1"/>
    <property type="molecule type" value="Genomic_DNA"/>
</dbReference>
<dbReference type="InterPro" id="IPR048012">
    <property type="entry name" value="BfmA-like_N"/>
</dbReference>
<dbReference type="AlphaFoldDB" id="A0A1I1N014"/>
<evidence type="ECO:0000313" key="2">
    <source>
        <dbReference type="EMBL" id="SFC88163.1"/>
    </source>
</evidence>
<dbReference type="STRING" id="1334022.SAMN04487907_11124"/>
<reference evidence="3" key="1">
    <citation type="submission" date="2016-10" db="EMBL/GenBank/DDBJ databases">
        <authorList>
            <person name="Varghese N."/>
            <person name="Submissions S."/>
        </authorList>
    </citation>
    <scope>NUCLEOTIDE SEQUENCE [LARGE SCALE GENOMIC DNA]</scope>
    <source>
        <strain evidence="3">DSM 24499</strain>
    </source>
</reference>
<keyword evidence="3" id="KW-1185">Reference proteome</keyword>